<dbReference type="eggNOG" id="COG0501">
    <property type="taxonomic scope" value="Bacteria"/>
</dbReference>
<dbReference type="Proteomes" id="UP000000422">
    <property type="component" value="Chromosome"/>
</dbReference>
<dbReference type="PROSITE" id="PS51257">
    <property type="entry name" value="PROKAR_LIPOPROTEIN"/>
    <property type="match status" value="1"/>
</dbReference>
<dbReference type="GO" id="GO:0051603">
    <property type="term" value="P:proteolysis involved in protein catabolic process"/>
    <property type="evidence" value="ECO:0007669"/>
    <property type="project" value="TreeGrafter"/>
</dbReference>
<dbReference type="Gene3D" id="3.30.2010.10">
    <property type="entry name" value="Metalloproteases ('zincins'), catalytic domain"/>
    <property type="match status" value="1"/>
</dbReference>
<dbReference type="HOGENOM" id="CLU_029002_5_0_7"/>
<keyword evidence="3 6" id="KW-0378">Hydrolase</keyword>
<evidence type="ECO:0000256" key="5">
    <source>
        <dbReference type="ARBA" id="ARBA00023049"/>
    </source>
</evidence>
<keyword evidence="9" id="KW-1185">Reference proteome</keyword>
<dbReference type="STRING" id="273121.WS1322"/>
<organism evidence="9">
    <name type="scientific">Wolinella succinogenes (strain ATCC 29543 / DSM 1740 / CCUG 13145 / JCM 31913 / LMG 7466 / NCTC 11488 / FDC 602W)</name>
    <name type="common">Vibrio succinogenes</name>
    <dbReference type="NCBI Taxonomy" id="273121"/>
    <lineage>
        <taxon>Bacteria</taxon>
        <taxon>Pseudomonadati</taxon>
        <taxon>Campylobacterota</taxon>
        <taxon>Epsilonproteobacteria</taxon>
        <taxon>Campylobacterales</taxon>
        <taxon>Helicobacteraceae</taxon>
        <taxon>Wolinella</taxon>
    </lineage>
</organism>
<dbReference type="PANTHER" id="PTHR22726:SF1">
    <property type="entry name" value="METALLOENDOPEPTIDASE OMA1, MITOCHONDRIAL"/>
    <property type="match status" value="1"/>
</dbReference>
<gene>
    <name evidence="8" type="ordered locus">WS1322</name>
</gene>
<name>Q7MRI5_WOLSU</name>
<evidence type="ECO:0000256" key="3">
    <source>
        <dbReference type="ARBA" id="ARBA00022801"/>
    </source>
</evidence>
<evidence type="ECO:0000313" key="9">
    <source>
        <dbReference type="Proteomes" id="UP000000422"/>
    </source>
</evidence>
<evidence type="ECO:0000256" key="4">
    <source>
        <dbReference type="ARBA" id="ARBA00022833"/>
    </source>
</evidence>
<dbReference type="RefSeq" id="WP_011139184.1">
    <property type="nucleotide sequence ID" value="NC_005090.1"/>
</dbReference>
<evidence type="ECO:0000259" key="7">
    <source>
        <dbReference type="Pfam" id="PF01435"/>
    </source>
</evidence>
<dbReference type="InterPro" id="IPR001915">
    <property type="entry name" value="Peptidase_M48"/>
</dbReference>
<protein>
    <recommendedName>
        <fullName evidence="7">Peptidase M48 domain-containing protein</fullName>
    </recommendedName>
</protein>
<dbReference type="EMBL" id="BX571660">
    <property type="protein sequence ID" value="CAE10398.1"/>
    <property type="molecule type" value="Genomic_DNA"/>
</dbReference>
<keyword evidence="5 6" id="KW-0482">Metalloprotease</keyword>
<feature type="domain" description="Peptidase M48" evidence="7">
    <location>
        <begin position="60"/>
        <end position="243"/>
    </location>
</feature>
<dbReference type="KEGG" id="wsu:WS1322"/>
<dbReference type="GO" id="GO:0016020">
    <property type="term" value="C:membrane"/>
    <property type="evidence" value="ECO:0007669"/>
    <property type="project" value="TreeGrafter"/>
</dbReference>
<evidence type="ECO:0000313" key="8">
    <source>
        <dbReference type="EMBL" id="CAE10398.1"/>
    </source>
</evidence>
<sequence>MRALLLSSLLLLLLGGCVTSNPYTSRSQLMLIDKKEELKMGREASEEILKNSKKSSNMQATRRVMEVGTKIARVAEQSDFAWEFHLIEDPSINAFCLPGGKVFVYTGILTLVESDDELAVVMGHEIAHAIARHGAERLSVSMASELGRNLIGIALDMKQPQSKKLFDTAYGVGMNVGVMLPYSRTQELEADRIGLLLMKRAGYNPSAALTFWEKMRANQGGGKGSDFLSTHPSDSKRIEAIRQAIPSL</sequence>
<comment type="similarity">
    <text evidence="6">Belongs to the peptidase M48 family.</text>
</comment>
<keyword evidence="1 6" id="KW-0645">Protease</keyword>
<dbReference type="GO" id="GO:0004222">
    <property type="term" value="F:metalloendopeptidase activity"/>
    <property type="evidence" value="ECO:0007669"/>
    <property type="project" value="InterPro"/>
</dbReference>
<dbReference type="AlphaFoldDB" id="Q7MRI5"/>
<comment type="cofactor">
    <cofactor evidence="6">
        <name>Zn(2+)</name>
        <dbReference type="ChEBI" id="CHEBI:29105"/>
    </cofactor>
    <text evidence="6">Binds 1 zinc ion per subunit.</text>
</comment>
<proteinExistence type="inferred from homology"/>
<dbReference type="GO" id="GO:0046872">
    <property type="term" value="F:metal ion binding"/>
    <property type="evidence" value="ECO:0007669"/>
    <property type="project" value="UniProtKB-KW"/>
</dbReference>
<dbReference type="InterPro" id="IPR051156">
    <property type="entry name" value="Mito/Outer_Membr_Metalloprot"/>
</dbReference>
<dbReference type="PANTHER" id="PTHR22726">
    <property type="entry name" value="METALLOENDOPEPTIDASE OMA1"/>
    <property type="match status" value="1"/>
</dbReference>
<dbReference type="Pfam" id="PF01435">
    <property type="entry name" value="Peptidase_M48"/>
    <property type="match status" value="1"/>
</dbReference>
<evidence type="ECO:0000256" key="2">
    <source>
        <dbReference type="ARBA" id="ARBA00022723"/>
    </source>
</evidence>
<accession>Q7MRI5</accession>
<reference evidence="8 9" key="1">
    <citation type="journal article" date="2003" name="Proc. Natl. Acad. Sci. U.S.A.">
        <title>Complete genome sequence and analysis of Wolinella succinogenes.</title>
        <authorList>
            <person name="Baar C."/>
            <person name="Eppinger M."/>
            <person name="Raddatz G."/>
            <person name="Simon JM."/>
            <person name="Lanz C."/>
            <person name="Klimmek O."/>
            <person name="Nandakumar R."/>
            <person name="Gross R."/>
            <person name="Rosinus A."/>
            <person name="Keller H."/>
            <person name="Jagtap P."/>
            <person name="Linke B."/>
            <person name="Meyer F."/>
            <person name="Lederer H."/>
            <person name="Schuster S.C."/>
        </authorList>
    </citation>
    <scope>NUCLEOTIDE SEQUENCE [LARGE SCALE GENOMIC DNA]</scope>
    <source>
        <strain evidence="9">ATCC 29543 / DSM 1740 / CCUG 13145 / JCM 31913 / LMG 7466 / NCTC 11488 / FDC 602W</strain>
    </source>
</reference>
<dbReference type="CDD" id="cd07331">
    <property type="entry name" value="M48C_Oma1_like"/>
    <property type="match status" value="1"/>
</dbReference>
<evidence type="ECO:0000256" key="6">
    <source>
        <dbReference type="RuleBase" id="RU003983"/>
    </source>
</evidence>
<evidence type="ECO:0000256" key="1">
    <source>
        <dbReference type="ARBA" id="ARBA00022670"/>
    </source>
</evidence>
<keyword evidence="2" id="KW-0479">Metal-binding</keyword>
<keyword evidence="4 6" id="KW-0862">Zinc</keyword>